<dbReference type="Pfam" id="PF00258">
    <property type="entry name" value="Flavodoxin_1"/>
    <property type="match status" value="1"/>
</dbReference>
<dbReference type="AlphaFoldDB" id="B7VGH5"/>
<dbReference type="PRINTS" id="PR00369">
    <property type="entry name" value="FLAVODOXIN"/>
</dbReference>
<comment type="cofactor">
    <cofactor evidence="1">
        <name>FMN</name>
        <dbReference type="ChEBI" id="CHEBI:58210"/>
    </cofactor>
</comment>
<evidence type="ECO:0000313" key="7">
    <source>
        <dbReference type="EMBL" id="CAV17058.1"/>
    </source>
</evidence>
<keyword evidence="2" id="KW-0813">Transport</keyword>
<gene>
    <name evidence="7" type="ordered locus">VS_0001</name>
</gene>
<keyword evidence="4" id="KW-0288">FMN</keyword>
<evidence type="ECO:0000256" key="4">
    <source>
        <dbReference type="ARBA" id="ARBA00022643"/>
    </source>
</evidence>
<dbReference type="GO" id="GO:0050660">
    <property type="term" value="F:flavin adenine dinucleotide binding"/>
    <property type="evidence" value="ECO:0007669"/>
    <property type="project" value="TreeGrafter"/>
</dbReference>
<proteinExistence type="predicted"/>
<feature type="domain" description="Flavodoxin-like" evidence="6">
    <location>
        <begin position="13"/>
        <end position="152"/>
    </location>
</feature>
<evidence type="ECO:0000256" key="3">
    <source>
        <dbReference type="ARBA" id="ARBA00022630"/>
    </source>
</evidence>
<dbReference type="KEGG" id="vsp:VS_0001"/>
<reference evidence="7 8" key="1">
    <citation type="submission" date="2009-02" db="EMBL/GenBank/DDBJ databases">
        <title>Vibrio splendidus str. LGP32 complete genome.</title>
        <authorList>
            <person name="Mazel D."/>
            <person name="Le Roux F."/>
        </authorList>
    </citation>
    <scope>NUCLEOTIDE SEQUENCE [LARGE SCALE GENOMIC DNA]</scope>
    <source>
        <strain evidence="7 8">LGP32</strain>
    </source>
</reference>
<protein>
    <submittedName>
        <fullName evidence="7">MioC protein</fullName>
    </submittedName>
</protein>
<dbReference type="eggNOG" id="COG0369">
    <property type="taxonomic scope" value="Bacteria"/>
</dbReference>
<evidence type="ECO:0000313" key="8">
    <source>
        <dbReference type="Proteomes" id="UP000009100"/>
    </source>
</evidence>
<dbReference type="Proteomes" id="UP000009100">
    <property type="component" value="Chromosome 1"/>
</dbReference>
<organism evidence="7 8">
    <name type="scientific">Vibrio atlanticus (strain LGP32)</name>
    <name type="common">Vibrio splendidus (strain Mel32)</name>
    <dbReference type="NCBI Taxonomy" id="575788"/>
    <lineage>
        <taxon>Bacteria</taxon>
        <taxon>Pseudomonadati</taxon>
        <taxon>Pseudomonadota</taxon>
        <taxon>Gammaproteobacteria</taxon>
        <taxon>Vibrionales</taxon>
        <taxon>Vibrionaceae</taxon>
        <taxon>Vibrio</taxon>
    </lineage>
</organism>
<dbReference type="EMBL" id="FM954972">
    <property type="protein sequence ID" value="CAV17058.1"/>
    <property type="molecule type" value="Genomic_DNA"/>
</dbReference>
<dbReference type="PROSITE" id="PS50902">
    <property type="entry name" value="FLAVODOXIN_LIKE"/>
    <property type="match status" value="1"/>
</dbReference>
<dbReference type="PANTHER" id="PTHR19384">
    <property type="entry name" value="NITRIC OXIDE SYNTHASE-RELATED"/>
    <property type="match status" value="1"/>
</dbReference>
<dbReference type="NCBIfam" id="NF006531">
    <property type="entry name" value="PRK09004.1"/>
    <property type="match status" value="1"/>
</dbReference>
<dbReference type="GO" id="GO:0005829">
    <property type="term" value="C:cytosol"/>
    <property type="evidence" value="ECO:0007669"/>
    <property type="project" value="TreeGrafter"/>
</dbReference>
<dbReference type="SUPFAM" id="SSF52218">
    <property type="entry name" value="Flavoproteins"/>
    <property type="match status" value="1"/>
</dbReference>
<evidence type="ECO:0000256" key="2">
    <source>
        <dbReference type="ARBA" id="ARBA00022448"/>
    </source>
</evidence>
<evidence type="ECO:0000256" key="1">
    <source>
        <dbReference type="ARBA" id="ARBA00001917"/>
    </source>
</evidence>
<dbReference type="STRING" id="575788.VS_0001"/>
<dbReference type="HOGENOM" id="CLU_051402_4_1_6"/>
<evidence type="ECO:0000259" key="6">
    <source>
        <dbReference type="PROSITE" id="PS50902"/>
    </source>
</evidence>
<sequence>MLAFFFSKDSLMIHIITGSTLGGAEYVGDHLNDLLEEQGHEITLHNQPEYDDIPQQGFWLLVTSTHGAGEFPDNIKPFIDALTQQSPDLSQVRFAVVALGDSSYDTFCLAGKSVHSQLKELGAQAISGCFTIDVLETPVPEDAAEEWFNDHSDQF</sequence>
<keyword evidence="3" id="KW-0285">Flavoprotein</keyword>
<dbReference type="Gene3D" id="3.40.50.360">
    <property type="match status" value="1"/>
</dbReference>
<keyword evidence="5" id="KW-0249">Electron transport</keyword>
<dbReference type="GO" id="GO:0016491">
    <property type="term" value="F:oxidoreductase activity"/>
    <property type="evidence" value="ECO:0007669"/>
    <property type="project" value="TreeGrafter"/>
</dbReference>
<accession>B7VGH5</accession>
<dbReference type="PANTHER" id="PTHR19384:SF128">
    <property type="entry name" value="NADPH OXIDOREDUCTASE A"/>
    <property type="match status" value="1"/>
</dbReference>
<dbReference type="InterPro" id="IPR029039">
    <property type="entry name" value="Flavoprotein-like_sf"/>
</dbReference>
<evidence type="ECO:0000256" key="5">
    <source>
        <dbReference type="ARBA" id="ARBA00022982"/>
    </source>
</evidence>
<dbReference type="InterPro" id="IPR001094">
    <property type="entry name" value="Flavdoxin-like"/>
</dbReference>
<dbReference type="GO" id="GO:0010181">
    <property type="term" value="F:FMN binding"/>
    <property type="evidence" value="ECO:0007669"/>
    <property type="project" value="InterPro"/>
</dbReference>
<dbReference type="InterPro" id="IPR008254">
    <property type="entry name" value="Flavodoxin/NO_synth"/>
</dbReference>
<name>B7VGH5_VIBA3</name>